<accession>A0A094XJC7</accession>
<keyword evidence="5 6" id="KW-0472">Membrane</keyword>
<dbReference type="RefSeq" id="WP_003320944.1">
    <property type="nucleotide sequence ID" value="NZ_ALPT02000004.1"/>
</dbReference>
<feature type="transmembrane region" description="Helical" evidence="6">
    <location>
        <begin position="12"/>
        <end position="43"/>
    </location>
</feature>
<dbReference type="STRING" id="1218173.BALCAV_0201910"/>
<feature type="transmembrane region" description="Helical" evidence="6">
    <location>
        <begin position="55"/>
        <end position="75"/>
    </location>
</feature>
<evidence type="ECO:0008006" key="11">
    <source>
        <dbReference type="Google" id="ProtNLM"/>
    </source>
</evidence>
<keyword evidence="2" id="KW-1003">Cell membrane</keyword>
<dbReference type="GO" id="GO:0005886">
    <property type="term" value="C:plasma membrane"/>
    <property type="evidence" value="ECO:0007669"/>
    <property type="project" value="UniProtKB-SubCell"/>
</dbReference>
<dbReference type="eggNOG" id="COG4129">
    <property type="taxonomic scope" value="Bacteria"/>
</dbReference>
<keyword evidence="4 6" id="KW-1133">Transmembrane helix</keyword>
<protein>
    <recommendedName>
        <fullName evidence="11">Aromatic acid exporter family protein</fullName>
    </recommendedName>
</protein>
<dbReference type="EMBL" id="JALP01000097">
    <property type="protein sequence ID" value="THG91023.1"/>
    <property type="molecule type" value="Genomic_DNA"/>
</dbReference>
<evidence type="ECO:0000256" key="4">
    <source>
        <dbReference type="ARBA" id="ARBA00022989"/>
    </source>
</evidence>
<reference evidence="7 9" key="1">
    <citation type="journal article" date="2014" name="Genome Announc.">
        <title>Draft Genome Sequence of Bacillus alcalophilus AV1934, a Classic Alkaliphile Isolated from Human Feces in 1934.</title>
        <authorList>
            <person name="Attie O."/>
            <person name="Jayaprakash A."/>
            <person name="Shah H."/>
            <person name="Paulsen I.T."/>
            <person name="Morino M."/>
            <person name="Takahashi Y."/>
            <person name="Narumi I."/>
            <person name="Sachidanandam R."/>
            <person name="Satoh K."/>
            <person name="Ito M."/>
            <person name="Krulwich T.A."/>
        </authorList>
    </citation>
    <scope>NUCLEOTIDE SEQUENCE [LARGE SCALE GENOMIC DNA]</scope>
    <source>
        <strain evidence="7 9">AV1934</strain>
    </source>
</reference>
<keyword evidence="9" id="KW-1185">Reference proteome</keyword>
<reference evidence="8 10" key="2">
    <citation type="submission" date="2014-01" db="EMBL/GenBank/DDBJ databases">
        <title>Draft genome sequencing of Bacillus alcalophilus CGMCC 1.3604.</title>
        <authorList>
            <person name="Yang J."/>
            <person name="Diao L."/>
            <person name="Yang S."/>
        </authorList>
    </citation>
    <scope>NUCLEOTIDE SEQUENCE [LARGE SCALE GENOMIC DNA]</scope>
    <source>
        <strain evidence="8 10">CGMCC 1.3604</strain>
    </source>
</reference>
<dbReference type="OrthoDB" id="2690036at2"/>
<evidence type="ECO:0000256" key="6">
    <source>
        <dbReference type="SAM" id="Phobius"/>
    </source>
</evidence>
<dbReference type="InterPro" id="IPR010343">
    <property type="entry name" value="ArAE_1"/>
</dbReference>
<dbReference type="Proteomes" id="UP000297014">
    <property type="component" value="Unassembled WGS sequence"/>
</dbReference>
<keyword evidence="3 6" id="KW-0812">Transmembrane</keyword>
<evidence type="ECO:0000313" key="10">
    <source>
        <dbReference type="Proteomes" id="UP000297014"/>
    </source>
</evidence>
<proteinExistence type="predicted"/>
<dbReference type="AlphaFoldDB" id="A0A094XJC7"/>
<dbReference type="EMBL" id="ALPT02000004">
    <property type="protein sequence ID" value="KGA98855.1"/>
    <property type="molecule type" value="Genomic_DNA"/>
</dbReference>
<feature type="transmembrane region" description="Helical" evidence="6">
    <location>
        <begin position="124"/>
        <end position="146"/>
    </location>
</feature>
<sequence>MRIKWPIGRRIIKTGVAVFITAILCHTMNLSASFAIITAIVTIEPTVHASIKKGLIRLPAAAIGACFAVLCDILFGETALTYALIAIFTLTTCASLKLDPSTLVATLTATAMVPGMVDVSILDVLWRVTGSFIGITVSTFINFLILPPKFGPLLVQRIDEISDHIGTSIQSMMLNLLDSDQEPRERIDTYKKISEKIHDGYQLSSFQNDEWRYRTSSEHERRSFDYLHKKLDHLNHLVIHLGKIAHLRLNQPISVQEKTYIMDTIQAFADILKDPFHQIDTSVIVKVNQLSPLAANNQNMSPKTIEILYYELQSIYVLLQELAQITKDERQYSFEEEQYPAYIFQKNWQYD</sequence>
<dbReference type="Pfam" id="PF06081">
    <property type="entry name" value="ArAE_1"/>
    <property type="match status" value="1"/>
</dbReference>
<dbReference type="Proteomes" id="UP000002754">
    <property type="component" value="Unassembled WGS sequence"/>
</dbReference>
<evidence type="ECO:0000313" key="9">
    <source>
        <dbReference type="Proteomes" id="UP000002754"/>
    </source>
</evidence>
<evidence type="ECO:0000256" key="5">
    <source>
        <dbReference type="ARBA" id="ARBA00023136"/>
    </source>
</evidence>
<evidence type="ECO:0000256" key="3">
    <source>
        <dbReference type="ARBA" id="ARBA00022692"/>
    </source>
</evidence>
<gene>
    <name evidence="8" type="ORF">AJ85_07640</name>
    <name evidence="7" type="ORF">BALCAV_0201910</name>
</gene>
<dbReference type="PANTHER" id="PTHR31086">
    <property type="entry name" value="ALUMINUM-ACTIVATED MALATE TRANSPORTER 10"/>
    <property type="match status" value="1"/>
</dbReference>
<evidence type="ECO:0000256" key="2">
    <source>
        <dbReference type="ARBA" id="ARBA00022475"/>
    </source>
</evidence>
<evidence type="ECO:0000313" key="7">
    <source>
        <dbReference type="EMBL" id="KGA98855.1"/>
    </source>
</evidence>
<evidence type="ECO:0000256" key="1">
    <source>
        <dbReference type="ARBA" id="ARBA00004651"/>
    </source>
</evidence>
<organism evidence="7 9">
    <name type="scientific">Alkalihalobacillus alcalophilus ATCC 27647 = CGMCC 1.3604</name>
    <dbReference type="NCBI Taxonomy" id="1218173"/>
    <lineage>
        <taxon>Bacteria</taxon>
        <taxon>Bacillati</taxon>
        <taxon>Bacillota</taxon>
        <taxon>Bacilli</taxon>
        <taxon>Bacillales</taxon>
        <taxon>Bacillaceae</taxon>
        <taxon>Alkalihalobacillus</taxon>
    </lineage>
</organism>
<comment type="caution">
    <text evidence="7">The sequence shown here is derived from an EMBL/GenBank/DDBJ whole genome shotgun (WGS) entry which is preliminary data.</text>
</comment>
<comment type="subcellular location">
    <subcellularLocation>
        <location evidence="1">Cell membrane</location>
        <topology evidence="1">Multi-pass membrane protein</topology>
    </subcellularLocation>
</comment>
<name>A0A094XJC7_ALKAL</name>
<evidence type="ECO:0000313" key="8">
    <source>
        <dbReference type="EMBL" id="THG91023.1"/>
    </source>
</evidence>